<dbReference type="EMBL" id="CP003273">
    <property type="protein sequence ID" value="AGL03325.1"/>
    <property type="molecule type" value="Genomic_DNA"/>
</dbReference>
<evidence type="ECO:0000313" key="2">
    <source>
        <dbReference type="Proteomes" id="UP000013520"/>
    </source>
</evidence>
<organism evidence="1 2">
    <name type="scientific">Desulfoscipio gibsoniae DSM 7213</name>
    <dbReference type="NCBI Taxonomy" id="767817"/>
    <lineage>
        <taxon>Bacteria</taxon>
        <taxon>Bacillati</taxon>
        <taxon>Bacillota</taxon>
        <taxon>Clostridia</taxon>
        <taxon>Eubacteriales</taxon>
        <taxon>Desulfallaceae</taxon>
        <taxon>Desulfoscipio</taxon>
    </lineage>
</organism>
<keyword evidence="2" id="KW-1185">Reference proteome</keyword>
<dbReference type="STRING" id="767817.Desgi_4056"/>
<dbReference type="KEGG" id="dgi:Desgi_4056"/>
<accession>R4KRW8</accession>
<gene>
    <name evidence="1" type="ORF">Desgi_4056</name>
</gene>
<dbReference type="RefSeq" id="WP_006524732.1">
    <property type="nucleotide sequence ID" value="NC_021184.1"/>
</dbReference>
<dbReference type="Gene3D" id="3.90.79.10">
    <property type="entry name" value="Nucleoside Triphosphate Pyrophosphohydrolase"/>
    <property type="match status" value="1"/>
</dbReference>
<sequence length="112" mass="13071">MTSMVTPLLILKIVNINGHERTFVLKDSLVTIIWEMDNHMFMIKIAKHFMNSSYKYETGEIELICYLAETIGGELKLNFHTVVEWAERDKLKEFDFAPADIPVRECYEHGMS</sequence>
<dbReference type="AlphaFoldDB" id="R4KRW8"/>
<dbReference type="HOGENOM" id="CLU_2141852_0_0_9"/>
<dbReference type="eggNOG" id="COG1051">
    <property type="taxonomic scope" value="Bacteria"/>
</dbReference>
<dbReference type="Proteomes" id="UP000013520">
    <property type="component" value="Chromosome"/>
</dbReference>
<reference evidence="1 2" key="1">
    <citation type="submission" date="2012-01" db="EMBL/GenBank/DDBJ databases">
        <title>Complete sequence of Desulfotomaculum gibsoniae DSM 7213.</title>
        <authorList>
            <consortium name="US DOE Joint Genome Institute"/>
            <person name="Lucas S."/>
            <person name="Han J."/>
            <person name="Lapidus A."/>
            <person name="Cheng J.-F."/>
            <person name="Goodwin L."/>
            <person name="Pitluck S."/>
            <person name="Peters L."/>
            <person name="Ovchinnikova G."/>
            <person name="Teshima H."/>
            <person name="Detter J.C."/>
            <person name="Han C."/>
            <person name="Tapia R."/>
            <person name="Land M."/>
            <person name="Hauser L."/>
            <person name="Kyrpides N."/>
            <person name="Ivanova N."/>
            <person name="Pagani I."/>
            <person name="Parshina S."/>
            <person name="Plugge C."/>
            <person name="Muyzer G."/>
            <person name="Kuever J."/>
            <person name="Ivanova A."/>
            <person name="Nazina T."/>
            <person name="Klenk H.-P."/>
            <person name="Brambilla E."/>
            <person name="Spring S."/>
            <person name="Stams A.F."/>
            <person name="Woyke T."/>
        </authorList>
    </citation>
    <scope>NUCLEOTIDE SEQUENCE [LARGE SCALE GENOMIC DNA]</scope>
    <source>
        <strain evidence="1 2">DSM 7213</strain>
    </source>
</reference>
<evidence type="ECO:0000313" key="1">
    <source>
        <dbReference type="EMBL" id="AGL03325.1"/>
    </source>
</evidence>
<name>R4KRW8_9FIRM</name>
<proteinExistence type="predicted"/>
<protein>
    <submittedName>
        <fullName evidence="1">Uncharacterized protein</fullName>
    </submittedName>
</protein>